<sequence length="91" mass="9995">MSSINQRGDALKNVPNAEDRLAALEQFTVCGPNYRRRVVDELGRARRMWWVESAGACLVTAEIAAGLRPSSDYQDRHTEAVYKASPGSASV</sequence>
<organism evidence="1 2">
    <name type="scientific">Rhodococcus baikonurensis</name>
    <dbReference type="NCBI Taxonomy" id="172041"/>
    <lineage>
        <taxon>Bacteria</taxon>
        <taxon>Bacillati</taxon>
        <taxon>Actinomycetota</taxon>
        <taxon>Actinomycetes</taxon>
        <taxon>Mycobacteriales</taxon>
        <taxon>Nocardiaceae</taxon>
        <taxon>Rhodococcus</taxon>
        <taxon>Rhodococcus erythropolis group</taxon>
    </lineage>
</organism>
<evidence type="ECO:0000313" key="2">
    <source>
        <dbReference type="Proteomes" id="UP001589587"/>
    </source>
</evidence>
<accession>A0ABV5XN00</accession>
<dbReference type="Proteomes" id="UP001589587">
    <property type="component" value="Unassembled WGS sequence"/>
</dbReference>
<gene>
    <name evidence="1" type="ORF">ACFFQ6_29575</name>
</gene>
<evidence type="ECO:0000313" key="1">
    <source>
        <dbReference type="EMBL" id="MFB9783854.1"/>
    </source>
</evidence>
<name>A0ABV5XN00_9NOCA</name>
<proteinExistence type="predicted"/>
<comment type="caution">
    <text evidence="1">The sequence shown here is derived from an EMBL/GenBank/DDBJ whole genome shotgun (WGS) entry which is preliminary data.</text>
</comment>
<dbReference type="EMBL" id="JBHMAS010000080">
    <property type="protein sequence ID" value="MFB9783854.1"/>
    <property type="molecule type" value="Genomic_DNA"/>
</dbReference>
<protein>
    <submittedName>
        <fullName evidence="1">Uncharacterized protein</fullName>
    </submittedName>
</protein>
<keyword evidence="2" id="KW-1185">Reference proteome</keyword>
<reference evidence="1 2" key="1">
    <citation type="submission" date="2024-09" db="EMBL/GenBank/DDBJ databases">
        <authorList>
            <person name="Sun Q."/>
            <person name="Mori K."/>
        </authorList>
    </citation>
    <scope>NUCLEOTIDE SEQUENCE [LARGE SCALE GENOMIC DNA]</scope>
    <source>
        <strain evidence="1 2">JCM 11411</strain>
    </source>
</reference>
<dbReference type="RefSeq" id="WP_125053106.1">
    <property type="nucleotide sequence ID" value="NZ_JBHMAS010000080.1"/>
</dbReference>